<gene>
    <name evidence="5" type="ORF">SCD90_06670</name>
</gene>
<sequence>MKTPDPHLAAAGRATQPPEGPALVIFDCDGVLVDSEILAGRAIADSLAETGLVMSPEEVIDALVGTDEAGTRRELERLMGHKVPPGFNEDKRRRLDALYLTDLKAFGGIDALLGRLAVPFCVASNSKHARLRKTFAITGLDRLVEGRVFSAEDVARGKPAPDLYLHAANVMGVAPERCLVVEDSITGATAALAAGMQVIGFVGGSHIRAGHDRQLLALGAVSVVGDVPALAREFQRRNVPLSG</sequence>
<dbReference type="RefSeq" id="WP_319843869.1">
    <property type="nucleotide sequence ID" value="NZ_JAXAFJ010000003.1"/>
</dbReference>
<evidence type="ECO:0000256" key="3">
    <source>
        <dbReference type="ARBA" id="ARBA00022723"/>
    </source>
</evidence>
<dbReference type="InterPro" id="IPR023198">
    <property type="entry name" value="PGP-like_dom2"/>
</dbReference>
<comment type="cofactor">
    <cofactor evidence="1">
        <name>Mg(2+)</name>
        <dbReference type="ChEBI" id="CHEBI:18420"/>
    </cofactor>
</comment>
<evidence type="ECO:0000313" key="6">
    <source>
        <dbReference type="Proteomes" id="UP001274321"/>
    </source>
</evidence>
<dbReference type="PANTHER" id="PTHR46193:SF10">
    <property type="entry name" value="6-PHOSPHOGLUCONATE PHOSPHATASE"/>
    <property type="match status" value="1"/>
</dbReference>
<organism evidence="5 6">
    <name type="scientific">Terrihabitans rhizophilus</name>
    <dbReference type="NCBI Taxonomy" id="3092662"/>
    <lineage>
        <taxon>Bacteria</taxon>
        <taxon>Pseudomonadati</taxon>
        <taxon>Pseudomonadota</taxon>
        <taxon>Alphaproteobacteria</taxon>
        <taxon>Hyphomicrobiales</taxon>
        <taxon>Terrihabitans</taxon>
    </lineage>
</organism>
<keyword evidence="3" id="KW-0479">Metal-binding</keyword>
<dbReference type="InterPro" id="IPR023214">
    <property type="entry name" value="HAD_sf"/>
</dbReference>
<dbReference type="Proteomes" id="UP001274321">
    <property type="component" value="Unassembled WGS sequence"/>
</dbReference>
<proteinExistence type="inferred from homology"/>
<dbReference type="InterPro" id="IPR036412">
    <property type="entry name" value="HAD-like_sf"/>
</dbReference>
<dbReference type="SFLD" id="SFLDG01129">
    <property type="entry name" value="C1.5:_HAD__Beta-PGM__Phosphata"/>
    <property type="match status" value="1"/>
</dbReference>
<accession>A0ABU4RSL6</accession>
<evidence type="ECO:0000256" key="4">
    <source>
        <dbReference type="ARBA" id="ARBA00022842"/>
    </source>
</evidence>
<dbReference type="Gene3D" id="1.10.150.240">
    <property type="entry name" value="Putative phosphatase, domain 2"/>
    <property type="match status" value="1"/>
</dbReference>
<name>A0ABU4RSL6_9HYPH</name>
<dbReference type="SFLD" id="SFLDS00003">
    <property type="entry name" value="Haloacid_Dehalogenase"/>
    <property type="match status" value="1"/>
</dbReference>
<comment type="caution">
    <text evidence="5">The sequence shown here is derived from an EMBL/GenBank/DDBJ whole genome shotgun (WGS) entry which is preliminary data.</text>
</comment>
<dbReference type="Gene3D" id="3.40.50.1000">
    <property type="entry name" value="HAD superfamily/HAD-like"/>
    <property type="match status" value="1"/>
</dbReference>
<dbReference type="GO" id="GO:0016787">
    <property type="term" value="F:hydrolase activity"/>
    <property type="evidence" value="ECO:0007669"/>
    <property type="project" value="UniProtKB-KW"/>
</dbReference>
<dbReference type="NCBIfam" id="TIGR01509">
    <property type="entry name" value="HAD-SF-IA-v3"/>
    <property type="match status" value="1"/>
</dbReference>
<dbReference type="Pfam" id="PF00702">
    <property type="entry name" value="Hydrolase"/>
    <property type="match status" value="1"/>
</dbReference>
<evidence type="ECO:0000313" key="5">
    <source>
        <dbReference type="EMBL" id="MDX6805741.1"/>
    </source>
</evidence>
<evidence type="ECO:0000256" key="2">
    <source>
        <dbReference type="ARBA" id="ARBA00006171"/>
    </source>
</evidence>
<comment type="similarity">
    <text evidence="2">Belongs to the HAD-like hydrolase superfamily. CbbY/CbbZ/Gph/YieH family.</text>
</comment>
<dbReference type="InterPro" id="IPR051600">
    <property type="entry name" value="Beta-PGM-like"/>
</dbReference>
<keyword evidence="4" id="KW-0460">Magnesium</keyword>
<reference evidence="5 6" key="1">
    <citation type="submission" date="2023-11" db="EMBL/GenBank/DDBJ databases">
        <authorList>
            <person name="Bao R."/>
        </authorList>
    </citation>
    <scope>NUCLEOTIDE SEQUENCE [LARGE SCALE GENOMIC DNA]</scope>
    <source>
        <strain evidence="5 6">PJ23</strain>
    </source>
</reference>
<keyword evidence="6" id="KW-1185">Reference proteome</keyword>
<protein>
    <submittedName>
        <fullName evidence="5">HAD-IA family hydrolase</fullName>
    </submittedName>
</protein>
<keyword evidence="5" id="KW-0378">Hydrolase</keyword>
<dbReference type="EMBL" id="JAXAFJ010000003">
    <property type="protein sequence ID" value="MDX6805741.1"/>
    <property type="molecule type" value="Genomic_DNA"/>
</dbReference>
<evidence type="ECO:0000256" key="1">
    <source>
        <dbReference type="ARBA" id="ARBA00001946"/>
    </source>
</evidence>
<dbReference type="PANTHER" id="PTHR46193">
    <property type="entry name" value="6-PHOSPHOGLUCONATE PHOSPHATASE"/>
    <property type="match status" value="1"/>
</dbReference>
<dbReference type="SUPFAM" id="SSF56784">
    <property type="entry name" value="HAD-like"/>
    <property type="match status" value="1"/>
</dbReference>
<dbReference type="InterPro" id="IPR006439">
    <property type="entry name" value="HAD-SF_hydro_IA"/>
</dbReference>